<dbReference type="CDD" id="cd22157">
    <property type="entry name" value="F-box_AtFBW1-like"/>
    <property type="match status" value="1"/>
</dbReference>
<dbReference type="InterPro" id="IPR011043">
    <property type="entry name" value="Gal_Oxase/kelch_b-propeller"/>
</dbReference>
<evidence type="ECO:0000313" key="3">
    <source>
        <dbReference type="RefSeq" id="XP_019088229.1"/>
    </source>
</evidence>
<protein>
    <submittedName>
        <fullName evidence="3">F-box protein At3g19880-like</fullName>
    </submittedName>
</protein>
<dbReference type="InterPro" id="IPR001810">
    <property type="entry name" value="F-box_dom"/>
</dbReference>
<dbReference type="SUPFAM" id="SSF81383">
    <property type="entry name" value="F-box domain"/>
    <property type="match status" value="1"/>
</dbReference>
<dbReference type="SMART" id="SM00256">
    <property type="entry name" value="FBOX"/>
    <property type="match status" value="1"/>
</dbReference>
<sequence>MKMMSDLTQDLVEEILSRVPKTSLGTLRSTCKGWNALSKDRILCNIEPKHQFLGFIVKDFWLCSRRFNLHGILNEDGEESVDQSIKEIGILHDNRVEISLVCHCDGLLLCVTRDKSRVMVWNPYLGQNRWIKTKNTTDETRYALGCDNNKNHKILRFSQNYNEIYDIKSDSWRVLNIITNRDSLLFSPGTTLNGNTYFWIMKNLVVKDSDLDEERDFLICFDFTTERFGQLLSLPSQNIDDDCGILSCVKEEKLAVLYQIVDTSTVELEIWITTKIEPNAVSWIPFLVYIIGPSFGDELLFDEDCSFFIDEAKKLG</sequence>
<organism evidence="2 3">
    <name type="scientific">Camelina sativa</name>
    <name type="common">False flax</name>
    <name type="synonym">Myagrum sativum</name>
    <dbReference type="NCBI Taxonomy" id="90675"/>
    <lineage>
        <taxon>Eukaryota</taxon>
        <taxon>Viridiplantae</taxon>
        <taxon>Streptophyta</taxon>
        <taxon>Embryophyta</taxon>
        <taxon>Tracheophyta</taxon>
        <taxon>Spermatophyta</taxon>
        <taxon>Magnoliopsida</taxon>
        <taxon>eudicotyledons</taxon>
        <taxon>Gunneridae</taxon>
        <taxon>Pentapetalae</taxon>
        <taxon>rosids</taxon>
        <taxon>malvids</taxon>
        <taxon>Brassicales</taxon>
        <taxon>Brassicaceae</taxon>
        <taxon>Camelineae</taxon>
        <taxon>Camelina</taxon>
    </lineage>
</organism>
<dbReference type="SUPFAM" id="SSF50965">
    <property type="entry name" value="Galactose oxidase, central domain"/>
    <property type="match status" value="1"/>
</dbReference>
<proteinExistence type="predicted"/>
<evidence type="ECO:0000259" key="1">
    <source>
        <dbReference type="SMART" id="SM00256"/>
    </source>
</evidence>
<gene>
    <name evidence="3" type="primary">LOC104728207</name>
</gene>
<reference evidence="2" key="1">
    <citation type="journal article" date="2014" name="Nat. Commun.">
        <title>The emerging biofuel crop Camelina sativa retains a highly undifferentiated hexaploid genome structure.</title>
        <authorList>
            <person name="Kagale S."/>
            <person name="Koh C."/>
            <person name="Nixon J."/>
            <person name="Bollina V."/>
            <person name="Clarke W.E."/>
            <person name="Tuteja R."/>
            <person name="Spillane C."/>
            <person name="Robinson S.J."/>
            <person name="Links M.G."/>
            <person name="Clarke C."/>
            <person name="Higgins E.E."/>
            <person name="Huebert T."/>
            <person name="Sharpe A.G."/>
            <person name="Parkin I.A."/>
        </authorList>
    </citation>
    <scope>NUCLEOTIDE SEQUENCE [LARGE SCALE GENOMIC DNA]</scope>
    <source>
        <strain evidence="2">cv. DH55</strain>
    </source>
</reference>
<reference evidence="3" key="2">
    <citation type="submission" date="2025-08" db="UniProtKB">
        <authorList>
            <consortium name="RefSeq"/>
        </authorList>
    </citation>
    <scope>IDENTIFICATION</scope>
    <source>
        <tissue evidence="3">Leaf</tissue>
    </source>
</reference>
<evidence type="ECO:0000313" key="2">
    <source>
        <dbReference type="Proteomes" id="UP000694864"/>
    </source>
</evidence>
<dbReference type="InterPro" id="IPR036047">
    <property type="entry name" value="F-box-like_dom_sf"/>
</dbReference>
<dbReference type="NCBIfam" id="TIGR01640">
    <property type="entry name" value="F_box_assoc_1"/>
    <property type="match status" value="1"/>
</dbReference>
<dbReference type="Pfam" id="PF00646">
    <property type="entry name" value="F-box"/>
    <property type="match status" value="1"/>
</dbReference>
<accession>A0ABM1QN91</accession>
<keyword evidence="2" id="KW-1185">Reference proteome</keyword>
<dbReference type="InterPro" id="IPR017451">
    <property type="entry name" value="F-box-assoc_interact_dom"/>
</dbReference>
<dbReference type="GeneID" id="104728207"/>
<dbReference type="InterPro" id="IPR050796">
    <property type="entry name" value="SCF_F-box_component"/>
</dbReference>
<dbReference type="InterPro" id="IPR006527">
    <property type="entry name" value="F-box-assoc_dom_typ1"/>
</dbReference>
<dbReference type="RefSeq" id="XP_019088229.1">
    <property type="nucleotide sequence ID" value="XM_019232684.1"/>
</dbReference>
<dbReference type="PANTHER" id="PTHR31672">
    <property type="entry name" value="BNACNNG10540D PROTEIN"/>
    <property type="match status" value="1"/>
</dbReference>
<name>A0ABM1QN91_CAMSA</name>
<feature type="domain" description="F-box" evidence="1">
    <location>
        <begin position="7"/>
        <end position="47"/>
    </location>
</feature>
<dbReference type="PANTHER" id="PTHR31672:SF13">
    <property type="entry name" value="F-BOX PROTEIN CPR30-LIKE"/>
    <property type="match status" value="1"/>
</dbReference>
<dbReference type="Pfam" id="PF07734">
    <property type="entry name" value="FBA_1"/>
    <property type="match status" value="1"/>
</dbReference>
<dbReference type="Proteomes" id="UP000694864">
    <property type="component" value="Chromosome 11"/>
</dbReference>